<keyword evidence="1" id="KW-0812">Transmembrane</keyword>
<evidence type="ECO:0000313" key="2">
    <source>
        <dbReference type="EMBL" id="KAL1516087.1"/>
    </source>
</evidence>
<dbReference type="EMBL" id="JBDJPC010000001">
    <property type="protein sequence ID" value="KAL1516087.1"/>
    <property type="molecule type" value="Genomic_DNA"/>
</dbReference>
<keyword evidence="1" id="KW-1133">Transmembrane helix</keyword>
<comment type="caution">
    <text evidence="2">The sequence shown here is derived from an EMBL/GenBank/DDBJ whole genome shotgun (WGS) entry which is preliminary data.</text>
</comment>
<gene>
    <name evidence="2" type="ORF">ABEB36_000011</name>
</gene>
<sequence>MNLVIDYYLVSTHESETNRKAFGALGLFLCIYVAIKLKKRRQLRLYKVRPINRNRRKTGNYRYYKDMKLKDSSQFFKYTCMTVSMFDKLLKKVSSKITKQTRSDGICPEQRLVITLQ</sequence>
<dbReference type="Proteomes" id="UP001566132">
    <property type="component" value="Unassembled WGS sequence"/>
</dbReference>
<evidence type="ECO:0000313" key="3">
    <source>
        <dbReference type="Proteomes" id="UP001566132"/>
    </source>
</evidence>
<protein>
    <submittedName>
        <fullName evidence="2">Uncharacterized protein</fullName>
    </submittedName>
</protein>
<keyword evidence="3" id="KW-1185">Reference proteome</keyword>
<keyword evidence="1" id="KW-0472">Membrane</keyword>
<evidence type="ECO:0000256" key="1">
    <source>
        <dbReference type="SAM" id="Phobius"/>
    </source>
</evidence>
<feature type="transmembrane region" description="Helical" evidence="1">
    <location>
        <begin position="20"/>
        <end position="37"/>
    </location>
</feature>
<accession>A0ABD1F9Z1</accession>
<reference evidence="2 3" key="1">
    <citation type="submission" date="2024-05" db="EMBL/GenBank/DDBJ databases">
        <title>Genetic variation in Jamaican populations of the coffee berry borer (Hypothenemus hampei).</title>
        <authorList>
            <person name="Errbii M."/>
            <person name="Myrie A."/>
        </authorList>
    </citation>
    <scope>NUCLEOTIDE SEQUENCE [LARGE SCALE GENOMIC DNA]</scope>
    <source>
        <strain evidence="2">JA-Hopewell-2020-01-JO</strain>
        <tissue evidence="2">Whole body</tissue>
    </source>
</reference>
<dbReference type="AlphaFoldDB" id="A0ABD1F9Z1"/>
<organism evidence="2 3">
    <name type="scientific">Hypothenemus hampei</name>
    <name type="common">Coffee berry borer</name>
    <dbReference type="NCBI Taxonomy" id="57062"/>
    <lineage>
        <taxon>Eukaryota</taxon>
        <taxon>Metazoa</taxon>
        <taxon>Ecdysozoa</taxon>
        <taxon>Arthropoda</taxon>
        <taxon>Hexapoda</taxon>
        <taxon>Insecta</taxon>
        <taxon>Pterygota</taxon>
        <taxon>Neoptera</taxon>
        <taxon>Endopterygota</taxon>
        <taxon>Coleoptera</taxon>
        <taxon>Polyphaga</taxon>
        <taxon>Cucujiformia</taxon>
        <taxon>Curculionidae</taxon>
        <taxon>Scolytinae</taxon>
        <taxon>Hypothenemus</taxon>
    </lineage>
</organism>
<name>A0ABD1F9Z1_HYPHA</name>
<proteinExistence type="predicted"/>